<evidence type="ECO:0008006" key="4">
    <source>
        <dbReference type="Google" id="ProtNLM"/>
    </source>
</evidence>
<evidence type="ECO:0000256" key="1">
    <source>
        <dbReference type="SAM" id="MobiDB-lite"/>
    </source>
</evidence>
<proteinExistence type="predicted"/>
<dbReference type="AlphaFoldDB" id="A0AAE0AWQ2"/>
<accession>A0AAE0AWQ2</accession>
<dbReference type="EMBL" id="JANJYJ010000002">
    <property type="protein sequence ID" value="KAK3225731.1"/>
    <property type="molecule type" value="Genomic_DNA"/>
</dbReference>
<protein>
    <recommendedName>
        <fullName evidence="4">Reverse transcriptase domain-containing protein</fullName>
    </recommendedName>
</protein>
<feature type="region of interest" description="Disordered" evidence="1">
    <location>
        <begin position="1"/>
        <end position="31"/>
    </location>
</feature>
<organism evidence="2 3">
    <name type="scientific">Dipteronia sinensis</name>
    <dbReference type="NCBI Taxonomy" id="43782"/>
    <lineage>
        <taxon>Eukaryota</taxon>
        <taxon>Viridiplantae</taxon>
        <taxon>Streptophyta</taxon>
        <taxon>Embryophyta</taxon>
        <taxon>Tracheophyta</taxon>
        <taxon>Spermatophyta</taxon>
        <taxon>Magnoliopsida</taxon>
        <taxon>eudicotyledons</taxon>
        <taxon>Gunneridae</taxon>
        <taxon>Pentapetalae</taxon>
        <taxon>rosids</taxon>
        <taxon>malvids</taxon>
        <taxon>Sapindales</taxon>
        <taxon>Sapindaceae</taxon>
        <taxon>Hippocastanoideae</taxon>
        <taxon>Acereae</taxon>
        <taxon>Dipteronia</taxon>
    </lineage>
</organism>
<dbReference type="InterPro" id="IPR052343">
    <property type="entry name" value="Retrotransposon-Effector_Assoc"/>
</dbReference>
<dbReference type="PANTHER" id="PTHR46890">
    <property type="entry name" value="NON-LTR RETROLELEMENT REVERSE TRANSCRIPTASE-LIKE PROTEIN-RELATED"/>
    <property type="match status" value="1"/>
</dbReference>
<reference evidence="2" key="1">
    <citation type="journal article" date="2023" name="Plant J.">
        <title>Genome sequences and population genomics provide insights into the demographic history, inbreeding, and mutation load of two 'living fossil' tree species of Dipteronia.</title>
        <authorList>
            <person name="Feng Y."/>
            <person name="Comes H.P."/>
            <person name="Chen J."/>
            <person name="Zhu S."/>
            <person name="Lu R."/>
            <person name="Zhang X."/>
            <person name="Li P."/>
            <person name="Qiu J."/>
            <person name="Olsen K.M."/>
            <person name="Qiu Y."/>
        </authorList>
    </citation>
    <scope>NUCLEOTIDE SEQUENCE</scope>
    <source>
        <strain evidence="2">NBL</strain>
    </source>
</reference>
<evidence type="ECO:0000313" key="3">
    <source>
        <dbReference type="Proteomes" id="UP001281410"/>
    </source>
</evidence>
<dbReference type="Proteomes" id="UP001281410">
    <property type="component" value="Unassembled WGS sequence"/>
</dbReference>
<evidence type="ECO:0000313" key="2">
    <source>
        <dbReference type="EMBL" id="KAK3225731.1"/>
    </source>
</evidence>
<comment type="caution">
    <text evidence="2">The sequence shown here is derived from an EMBL/GenBank/DDBJ whole genome shotgun (WGS) entry which is preliminary data.</text>
</comment>
<name>A0AAE0AWQ2_9ROSI</name>
<keyword evidence="3" id="KW-1185">Reference proteome</keyword>
<dbReference type="PANTHER" id="PTHR46890:SF50">
    <property type="entry name" value="RNA-DIRECTED DNA POLYMERASE, EUKARYOTA, REVERSE TRANSCRIPTASE ZINC-BINDING DOMAIN PROTEIN-RELATED"/>
    <property type="match status" value="1"/>
</dbReference>
<gene>
    <name evidence="2" type="ORF">Dsin_005593</name>
</gene>
<feature type="compositionally biased region" description="Basic and acidic residues" evidence="1">
    <location>
        <begin position="1"/>
        <end position="12"/>
    </location>
</feature>
<sequence>MACKPETGEAKFQKVASRQADQGEEERQSRDIEEEVAKVIETGIALGFDFKIKNSDLVKEITIRELAEVERNMSDHSVAAIGESKVDWRPTPFRYFNHWKDDRDMIADALKGWKQCDVQGSKGFMLFVKAKAAKLRFKKWMAGKKKQVSVVEETEKKLAEDPPSIREGICRFFKDHYSQDSWSRPKLKALDLKKLEQADSLALEVDFYPEEVWLALRDCDGNKAPGPDGFNLNFIKENWDVIKEDFMDFLKEFYSDGAIVWHLNQTFLALIPKVVNPIALAHFRPISLVGSLYKLLAKILANRLKKVLNALIRDTQMAFVKGRQIMDNFIIANEGDPLSPLLFNIAIEALNRLLVKASSLNLLKGARCQVLPCVGNHMVNEADWAASFQCKISKLPICYLGLPIGGSPSK</sequence>